<evidence type="ECO:0000256" key="1">
    <source>
        <dbReference type="ARBA" id="ARBA00004123"/>
    </source>
</evidence>
<feature type="domain" description="CCHC-type" evidence="9">
    <location>
        <begin position="70"/>
        <end position="85"/>
    </location>
</feature>
<feature type="domain" description="CCHC-type" evidence="9">
    <location>
        <begin position="169"/>
        <end position="182"/>
    </location>
</feature>
<comment type="subcellular location">
    <subcellularLocation>
        <location evidence="1">Nucleus</location>
    </subcellularLocation>
</comment>
<dbReference type="GO" id="GO:0071039">
    <property type="term" value="P:nuclear polyadenylation-dependent CUT catabolic process"/>
    <property type="evidence" value="ECO:0007669"/>
    <property type="project" value="TreeGrafter"/>
</dbReference>
<dbReference type="GO" id="GO:0071035">
    <property type="term" value="P:nuclear polyadenylation-dependent rRNA catabolic process"/>
    <property type="evidence" value="ECO:0007669"/>
    <property type="project" value="TreeGrafter"/>
</dbReference>
<dbReference type="GO" id="GO:0071031">
    <property type="term" value="P:nuclear mRNA surveillance of mRNA 3'-end processing"/>
    <property type="evidence" value="ECO:0007669"/>
    <property type="project" value="TreeGrafter"/>
</dbReference>
<keyword evidence="4 7" id="KW-0863">Zinc-finger</keyword>
<organism evidence="10 11">
    <name type="scientific">Lachancea quebecensis</name>
    <dbReference type="NCBI Taxonomy" id="1654605"/>
    <lineage>
        <taxon>Eukaryota</taxon>
        <taxon>Fungi</taxon>
        <taxon>Dikarya</taxon>
        <taxon>Ascomycota</taxon>
        <taxon>Saccharomycotina</taxon>
        <taxon>Saccharomycetes</taxon>
        <taxon>Saccharomycetales</taxon>
        <taxon>Saccharomycetaceae</taxon>
        <taxon>Lachancea</taxon>
    </lineage>
</organism>
<evidence type="ECO:0000256" key="7">
    <source>
        <dbReference type="PROSITE-ProRule" id="PRU00047"/>
    </source>
</evidence>
<dbReference type="PROSITE" id="PS50158">
    <property type="entry name" value="ZF_CCHC"/>
    <property type="match status" value="3"/>
</dbReference>
<dbReference type="GO" id="GO:0071038">
    <property type="term" value="P:TRAMP-dependent tRNA surveillance pathway"/>
    <property type="evidence" value="ECO:0007669"/>
    <property type="project" value="TreeGrafter"/>
</dbReference>
<evidence type="ECO:0000313" key="10">
    <source>
        <dbReference type="EMBL" id="CUS22693.1"/>
    </source>
</evidence>
<evidence type="ECO:0000256" key="4">
    <source>
        <dbReference type="ARBA" id="ARBA00022771"/>
    </source>
</evidence>
<feature type="compositionally biased region" description="Polar residues" evidence="8">
    <location>
        <begin position="272"/>
        <end position="282"/>
    </location>
</feature>
<evidence type="ECO:0000259" key="9">
    <source>
        <dbReference type="PROSITE" id="PS50158"/>
    </source>
</evidence>
<evidence type="ECO:0000256" key="5">
    <source>
        <dbReference type="ARBA" id="ARBA00022833"/>
    </source>
</evidence>
<dbReference type="Proteomes" id="UP000236544">
    <property type="component" value="Unassembled WGS sequence"/>
</dbReference>
<dbReference type="Gene3D" id="4.10.60.10">
    <property type="entry name" value="Zinc finger, CCHC-type"/>
    <property type="match status" value="2"/>
</dbReference>
<dbReference type="SMART" id="SM00343">
    <property type="entry name" value="ZnF_C2HC"/>
    <property type="match status" value="5"/>
</dbReference>
<feature type="region of interest" description="Disordered" evidence="8">
    <location>
        <begin position="223"/>
        <end position="315"/>
    </location>
</feature>
<dbReference type="OrthoDB" id="7608935at2759"/>
<evidence type="ECO:0000256" key="6">
    <source>
        <dbReference type="ARBA" id="ARBA00023242"/>
    </source>
</evidence>
<feature type="domain" description="CCHC-type" evidence="9">
    <location>
        <begin position="108"/>
        <end position="123"/>
    </location>
</feature>
<keyword evidence="2" id="KW-0479">Metal-binding</keyword>
<gene>
    <name evidence="10" type="ORF">LAQU0_S06e03884g</name>
</gene>
<protein>
    <submittedName>
        <fullName evidence="10">LAQU0S06e03884g1_1</fullName>
    </submittedName>
</protein>
<dbReference type="GO" id="GO:0071037">
    <property type="term" value="P:nuclear polyadenylation-dependent snRNA catabolic process"/>
    <property type="evidence" value="ECO:0007669"/>
    <property type="project" value="TreeGrafter"/>
</dbReference>
<reference evidence="11" key="1">
    <citation type="submission" date="2015-10" db="EMBL/GenBank/DDBJ databases">
        <authorList>
            <person name="Devillers H."/>
        </authorList>
    </citation>
    <scope>NUCLEOTIDE SEQUENCE [LARGE SCALE GENOMIC DNA]</scope>
</reference>
<dbReference type="InterPro" id="IPR051644">
    <property type="entry name" value="TRAMP_AT-DNA-binding"/>
</dbReference>
<evidence type="ECO:0000256" key="8">
    <source>
        <dbReference type="SAM" id="MobiDB-lite"/>
    </source>
</evidence>
<evidence type="ECO:0000256" key="3">
    <source>
        <dbReference type="ARBA" id="ARBA00022737"/>
    </source>
</evidence>
<dbReference type="PANTHER" id="PTHR46543:SF1">
    <property type="entry name" value="ZINC FINGER CCHC DOMAIN-CONTAINING PROTEIN 7"/>
    <property type="match status" value="1"/>
</dbReference>
<dbReference type="EMBL" id="LN890530">
    <property type="protein sequence ID" value="CUS22693.1"/>
    <property type="molecule type" value="Genomic_DNA"/>
</dbReference>
<dbReference type="InterPro" id="IPR036875">
    <property type="entry name" value="Znf_CCHC_sf"/>
</dbReference>
<accession>A0A0P1KSA9</accession>
<dbReference type="SUPFAM" id="SSF57756">
    <property type="entry name" value="Retrovirus zinc finger-like domains"/>
    <property type="match status" value="3"/>
</dbReference>
<dbReference type="AlphaFoldDB" id="A0A0P1KSA9"/>
<proteinExistence type="predicted"/>
<evidence type="ECO:0000256" key="2">
    <source>
        <dbReference type="ARBA" id="ARBA00022723"/>
    </source>
</evidence>
<dbReference type="GO" id="GO:0008270">
    <property type="term" value="F:zinc ion binding"/>
    <property type="evidence" value="ECO:0007669"/>
    <property type="project" value="UniProtKB-KW"/>
</dbReference>
<keyword evidence="6" id="KW-0539">Nucleus</keyword>
<keyword evidence="11" id="KW-1185">Reference proteome</keyword>
<dbReference type="GO" id="GO:0071036">
    <property type="term" value="P:nuclear polyadenylation-dependent snoRNA catabolic process"/>
    <property type="evidence" value="ECO:0007669"/>
    <property type="project" value="TreeGrafter"/>
</dbReference>
<dbReference type="PANTHER" id="PTHR46543">
    <property type="entry name" value="ZINC FINGER CCHC DOMAIN-CONTAINING PROTEIN 7"/>
    <property type="match status" value="1"/>
</dbReference>
<keyword evidence="5" id="KW-0862">Zinc</keyword>
<name>A0A0P1KSA9_9SACH</name>
<keyword evidence="3" id="KW-0677">Repeat</keyword>
<dbReference type="GO" id="GO:0003723">
    <property type="term" value="F:RNA binding"/>
    <property type="evidence" value="ECO:0007669"/>
    <property type="project" value="TreeGrafter"/>
</dbReference>
<sequence>MASLLSESETQDTLPFFEDTAPSFESNERILAPSIDEVDSNPEDLRTLRGSGRYFGVEDPSDVKQKSEQKCINCSQSGHRKRNCPHVICSYCGLMDDHYSQQCPKAIKCANCNGEGHYRSQCPHKWKRVKCVHCNSKNHSRDRCPSIWRSYYLLDSDVPRVLPVHKIYCYNCGGKGHFGDDCWEYRSSRVPNEDGSAFSGENLPQELKADYFRHLDNAGTEYHDSFPLYPEQKKGPRQASSGRRFNESYYDEDSSSTRSKKSKKRKRDNDNDYSSSPHNSNFYPPPYQRSKSVPKPSSRGNVLPPKKNRKSELRY</sequence>
<dbReference type="InterPro" id="IPR001878">
    <property type="entry name" value="Znf_CCHC"/>
</dbReference>
<dbReference type="PIRSF" id="PIRSF018162">
    <property type="entry name" value="PolyA_pol_Air1/2"/>
    <property type="match status" value="1"/>
</dbReference>
<dbReference type="InterPro" id="IPR016713">
    <property type="entry name" value="Air1/2_Saccharomycetales"/>
</dbReference>
<dbReference type="InterPro" id="IPR049024">
    <property type="entry name" value="AIR2-like_ZnK4"/>
</dbReference>
<dbReference type="GO" id="GO:0043633">
    <property type="term" value="P:polyadenylation-dependent RNA catabolic process"/>
    <property type="evidence" value="ECO:0007669"/>
    <property type="project" value="InterPro"/>
</dbReference>
<dbReference type="Pfam" id="PF21759">
    <property type="entry name" value="AIR2-like_ZnK4"/>
    <property type="match status" value="1"/>
</dbReference>
<dbReference type="GO" id="GO:0031499">
    <property type="term" value="C:TRAMP complex"/>
    <property type="evidence" value="ECO:0007669"/>
    <property type="project" value="TreeGrafter"/>
</dbReference>
<dbReference type="Pfam" id="PF00098">
    <property type="entry name" value="zf-CCHC"/>
    <property type="match status" value="3"/>
</dbReference>
<evidence type="ECO:0000313" key="11">
    <source>
        <dbReference type="Proteomes" id="UP000236544"/>
    </source>
</evidence>